<evidence type="ECO:0000313" key="2">
    <source>
        <dbReference type="Proteomes" id="UP000828941"/>
    </source>
</evidence>
<sequence length="527" mass="58499">MSDFSVYGIMKFKQLNCLILFPLILISILDLVRCQASIDECVLDIQSPSPLNSSNCRLHTWGGFINSCCGLNFDDYLYALALQANQTGKIFLSSSEQKACLSNFTGCGIEKLTIGAGACSDYTVNDVINKLGDNLRKIDDGCMSLSTENGTCGACLRRWEEITAASDSADTDVGTNLCGFAVLISLTSFRIYDRQSIEALYECLGTHNHPAGKQEASSGNAKLSPGPWILAFGSAGITVIVVLLAVWTFFRNRTRSHRKETDAHSSEFEDSTCPNFTIKEIYIATNKLSASNFIGEGIAGKVYKGILSNGQHVAVKHITNEGYLETFAREVRSLSHVRHPNLVALLGYCENEDECFLVYELCHKGNLSQWLFGKDNTLSWIQRLEIAVDSARGQAFLHNYSSGCIVHRDIKPSNILIDANFQAKLSDFGLSRVMELGQSYVSSEVRGTFGYIDPEYRKNHRVNVSGDVYSFGIVLLQLLSGQRVMNFDLQRPMTLNKIAITFARGERLEFADPRLKGSFQWKHLTLH</sequence>
<gene>
    <name evidence="1" type="ORF">L6164_020613</name>
</gene>
<name>A0ACB9MVN6_BAUVA</name>
<accession>A0ACB9MVN6</accession>
<dbReference type="EMBL" id="CM039433">
    <property type="protein sequence ID" value="KAI4328240.1"/>
    <property type="molecule type" value="Genomic_DNA"/>
</dbReference>
<reference evidence="1 2" key="1">
    <citation type="journal article" date="2022" name="DNA Res.">
        <title>Chromosomal-level genome assembly of the orchid tree Bauhinia variegata (Leguminosae; Cercidoideae) supports the allotetraploid origin hypothesis of Bauhinia.</title>
        <authorList>
            <person name="Zhong Y."/>
            <person name="Chen Y."/>
            <person name="Zheng D."/>
            <person name="Pang J."/>
            <person name="Liu Y."/>
            <person name="Luo S."/>
            <person name="Meng S."/>
            <person name="Qian L."/>
            <person name="Wei D."/>
            <person name="Dai S."/>
            <person name="Zhou R."/>
        </authorList>
    </citation>
    <scope>NUCLEOTIDE SEQUENCE [LARGE SCALE GENOMIC DNA]</scope>
    <source>
        <strain evidence="1">BV-YZ2020</strain>
    </source>
</reference>
<keyword evidence="2" id="KW-1185">Reference proteome</keyword>
<comment type="caution">
    <text evidence="1">The sequence shown here is derived from an EMBL/GenBank/DDBJ whole genome shotgun (WGS) entry which is preliminary data.</text>
</comment>
<evidence type="ECO:0000313" key="1">
    <source>
        <dbReference type="EMBL" id="KAI4328240.1"/>
    </source>
</evidence>
<proteinExistence type="predicted"/>
<organism evidence="1 2">
    <name type="scientific">Bauhinia variegata</name>
    <name type="common">Purple orchid tree</name>
    <name type="synonym">Phanera variegata</name>
    <dbReference type="NCBI Taxonomy" id="167791"/>
    <lineage>
        <taxon>Eukaryota</taxon>
        <taxon>Viridiplantae</taxon>
        <taxon>Streptophyta</taxon>
        <taxon>Embryophyta</taxon>
        <taxon>Tracheophyta</taxon>
        <taxon>Spermatophyta</taxon>
        <taxon>Magnoliopsida</taxon>
        <taxon>eudicotyledons</taxon>
        <taxon>Gunneridae</taxon>
        <taxon>Pentapetalae</taxon>
        <taxon>rosids</taxon>
        <taxon>fabids</taxon>
        <taxon>Fabales</taxon>
        <taxon>Fabaceae</taxon>
        <taxon>Cercidoideae</taxon>
        <taxon>Cercideae</taxon>
        <taxon>Bauhiniinae</taxon>
        <taxon>Bauhinia</taxon>
    </lineage>
</organism>
<dbReference type="Proteomes" id="UP000828941">
    <property type="component" value="Chromosome 8"/>
</dbReference>
<protein>
    <submittedName>
        <fullName evidence="1">Uncharacterized protein</fullName>
    </submittedName>
</protein>